<sequence length="208" mass="22483">MLAISHLALVALAILPLVSVAGQTENKHHLDPLDPKCPQGQYPGFEVNTFQFDVPAAKFYDATGSFFHSEWYSGPIASTHGKDNTPGATRNATFNGTTYRERLVEYSRSPSKLILRYTLDSGLVVFVTGAGPHDTIAFGSYTEELGLYSICAGRATYFTLTAVYCTDKVATAYDGYDRLKRAAIADVAVAVGAKVFDGTCRTAASQVY</sequence>
<dbReference type="EMBL" id="LUEZ02000113">
    <property type="protein sequence ID" value="RDB17320.1"/>
    <property type="molecule type" value="Genomic_DNA"/>
</dbReference>
<dbReference type="InterPro" id="IPR023393">
    <property type="entry name" value="START-like_dom_sf"/>
</dbReference>
<proteinExistence type="predicted"/>
<protein>
    <submittedName>
        <fullName evidence="2">Uncharacterized protein</fullName>
    </submittedName>
</protein>
<dbReference type="Proteomes" id="UP000076154">
    <property type="component" value="Unassembled WGS sequence"/>
</dbReference>
<dbReference type="Gene3D" id="3.30.530.20">
    <property type="match status" value="1"/>
</dbReference>
<organism evidence="2 3">
    <name type="scientific">Hypsizygus marmoreus</name>
    <name type="common">White beech mushroom</name>
    <name type="synonym">Agaricus marmoreus</name>
    <dbReference type="NCBI Taxonomy" id="39966"/>
    <lineage>
        <taxon>Eukaryota</taxon>
        <taxon>Fungi</taxon>
        <taxon>Dikarya</taxon>
        <taxon>Basidiomycota</taxon>
        <taxon>Agaricomycotina</taxon>
        <taxon>Agaricomycetes</taxon>
        <taxon>Agaricomycetidae</taxon>
        <taxon>Agaricales</taxon>
        <taxon>Tricholomatineae</taxon>
        <taxon>Lyophyllaceae</taxon>
        <taxon>Hypsizygus</taxon>
    </lineage>
</organism>
<gene>
    <name evidence="2" type="ORF">Hypma_001893</name>
</gene>
<evidence type="ECO:0000313" key="2">
    <source>
        <dbReference type="EMBL" id="RDB17320.1"/>
    </source>
</evidence>
<reference evidence="2" key="1">
    <citation type="submission" date="2018-04" db="EMBL/GenBank/DDBJ databases">
        <title>Whole genome sequencing of Hypsizygus marmoreus.</title>
        <authorList>
            <person name="Choi I.-G."/>
            <person name="Min B."/>
            <person name="Kim J.-G."/>
            <person name="Kim S."/>
            <person name="Oh Y.-L."/>
            <person name="Kong W.-S."/>
            <person name="Park H."/>
            <person name="Jeong J."/>
            <person name="Song E.-S."/>
        </authorList>
    </citation>
    <scope>NUCLEOTIDE SEQUENCE [LARGE SCALE GENOMIC DNA]</scope>
    <source>
        <strain evidence="2">51987-8</strain>
    </source>
</reference>
<dbReference type="InParanoid" id="A0A369J825"/>
<keyword evidence="3" id="KW-1185">Reference proteome</keyword>
<comment type="caution">
    <text evidence="2">The sequence shown here is derived from an EMBL/GenBank/DDBJ whole genome shotgun (WGS) entry which is preliminary data.</text>
</comment>
<feature type="signal peptide" evidence="1">
    <location>
        <begin position="1"/>
        <end position="22"/>
    </location>
</feature>
<evidence type="ECO:0000313" key="3">
    <source>
        <dbReference type="Proteomes" id="UP000076154"/>
    </source>
</evidence>
<evidence type="ECO:0000256" key="1">
    <source>
        <dbReference type="SAM" id="SignalP"/>
    </source>
</evidence>
<dbReference type="AlphaFoldDB" id="A0A369J825"/>
<accession>A0A369J825</accession>
<dbReference type="SUPFAM" id="SSF55961">
    <property type="entry name" value="Bet v1-like"/>
    <property type="match status" value="1"/>
</dbReference>
<keyword evidence="1" id="KW-0732">Signal</keyword>
<name>A0A369J825_HYPMA</name>
<dbReference type="OrthoDB" id="2954648at2759"/>
<feature type="chain" id="PRO_5016728300" evidence="1">
    <location>
        <begin position="23"/>
        <end position="208"/>
    </location>
</feature>